<organism evidence="2 3">
    <name type="scientific">Candidatus Nitrohelix vancouverensis</name>
    <dbReference type="NCBI Taxonomy" id="2705534"/>
    <lineage>
        <taxon>Bacteria</taxon>
        <taxon>Pseudomonadati</taxon>
        <taxon>Nitrospinota/Tectimicrobiota group</taxon>
        <taxon>Nitrospinota</taxon>
        <taxon>Nitrospinia</taxon>
        <taxon>Nitrospinales</taxon>
        <taxon>Nitrospinaceae</taxon>
        <taxon>Candidatus Nitrohelix</taxon>
    </lineage>
</organism>
<dbReference type="Proteomes" id="UP000594464">
    <property type="component" value="Chromosome"/>
</dbReference>
<name>A0A7T0G2A9_9BACT</name>
<evidence type="ECO:0000313" key="3">
    <source>
        <dbReference type="Proteomes" id="UP000594464"/>
    </source>
</evidence>
<accession>A0A7T0G2A9</accession>
<reference evidence="3" key="1">
    <citation type="submission" date="2020-02" db="EMBL/GenBank/DDBJ databases">
        <title>Genomic and physiological characterization of two novel Nitrospinaceae genera.</title>
        <authorList>
            <person name="Mueller A.J."/>
            <person name="Jung M.-Y."/>
            <person name="Strachan C.R."/>
            <person name="Herbold C.W."/>
            <person name="Kirkegaard R.H."/>
            <person name="Daims H."/>
        </authorList>
    </citation>
    <scope>NUCLEOTIDE SEQUENCE [LARGE SCALE GENOMIC DNA]</scope>
</reference>
<evidence type="ECO:0000256" key="1">
    <source>
        <dbReference type="SAM" id="MobiDB-lite"/>
    </source>
</evidence>
<feature type="region of interest" description="Disordered" evidence="1">
    <location>
        <begin position="94"/>
        <end position="134"/>
    </location>
</feature>
<gene>
    <name evidence="2" type="ORF">G3M78_01470</name>
</gene>
<evidence type="ECO:0000313" key="2">
    <source>
        <dbReference type="EMBL" id="QPJ64140.1"/>
    </source>
</evidence>
<protein>
    <submittedName>
        <fullName evidence="2">Uncharacterized protein</fullName>
    </submittedName>
</protein>
<dbReference type="KEGG" id="nva:G3M78_01470"/>
<proteinExistence type="predicted"/>
<sequence>MKIFSLFKMRLKRLKSSYLGASGMKRTHRLLTALLAVMFCLFYTVSASASVNAPGGLSAQTLELDQDLKPQSDFSAINLAGVNAAPLLFAQESGDGAEKKKAKAKKSKKKKSKKKDMTKKKSKKAKKKKIENDG</sequence>
<feature type="compositionally biased region" description="Basic residues" evidence="1">
    <location>
        <begin position="100"/>
        <end position="134"/>
    </location>
</feature>
<dbReference type="EMBL" id="CP048620">
    <property type="protein sequence ID" value="QPJ64140.1"/>
    <property type="molecule type" value="Genomic_DNA"/>
</dbReference>
<dbReference type="AlphaFoldDB" id="A0A7T0G2A9"/>